<evidence type="ECO:0000313" key="4">
    <source>
        <dbReference type="Proteomes" id="UP001152797"/>
    </source>
</evidence>
<proteinExistence type="predicted"/>
<dbReference type="Proteomes" id="UP001152797">
    <property type="component" value="Unassembled WGS sequence"/>
</dbReference>
<dbReference type="EMBL" id="CAMXCT010001686">
    <property type="protein sequence ID" value="CAI3992239.1"/>
    <property type="molecule type" value="Genomic_DNA"/>
</dbReference>
<evidence type="ECO:0000313" key="3">
    <source>
        <dbReference type="EMBL" id="CAL4779551.1"/>
    </source>
</evidence>
<evidence type="ECO:0000313" key="2">
    <source>
        <dbReference type="EMBL" id="CAL1145614.1"/>
    </source>
</evidence>
<comment type="caution">
    <text evidence="1">The sequence shown here is derived from an EMBL/GenBank/DDBJ whole genome shotgun (WGS) entry which is preliminary data.</text>
</comment>
<dbReference type="OrthoDB" id="406469at2759"/>
<reference evidence="1" key="1">
    <citation type="submission" date="2022-10" db="EMBL/GenBank/DDBJ databases">
        <authorList>
            <person name="Chen Y."/>
            <person name="Dougan E. K."/>
            <person name="Chan C."/>
            <person name="Rhodes N."/>
            <person name="Thang M."/>
        </authorList>
    </citation>
    <scope>NUCLEOTIDE SEQUENCE</scope>
</reference>
<protein>
    <submittedName>
        <fullName evidence="3">SCP domain-containing protein</fullName>
    </submittedName>
</protein>
<reference evidence="2" key="2">
    <citation type="submission" date="2024-04" db="EMBL/GenBank/DDBJ databases">
        <authorList>
            <person name="Chen Y."/>
            <person name="Shah S."/>
            <person name="Dougan E. K."/>
            <person name="Thang M."/>
            <person name="Chan C."/>
        </authorList>
    </citation>
    <scope>NUCLEOTIDE SEQUENCE [LARGE SCALE GENOMIC DNA]</scope>
</reference>
<name>A0A9P1FWI6_9DINO</name>
<dbReference type="EMBL" id="CAMXCT020001686">
    <property type="protein sequence ID" value="CAL1145614.1"/>
    <property type="molecule type" value="Genomic_DNA"/>
</dbReference>
<feature type="non-terminal residue" evidence="1">
    <location>
        <position position="238"/>
    </location>
</feature>
<dbReference type="EMBL" id="CAMXCT030001686">
    <property type="protein sequence ID" value="CAL4779551.1"/>
    <property type="molecule type" value="Genomic_DNA"/>
</dbReference>
<dbReference type="AlphaFoldDB" id="A0A9P1FWI6"/>
<keyword evidence="4" id="KW-1185">Reference proteome</keyword>
<gene>
    <name evidence="1" type="ORF">C1SCF055_LOCUS19082</name>
</gene>
<organism evidence="1">
    <name type="scientific">Cladocopium goreaui</name>
    <dbReference type="NCBI Taxonomy" id="2562237"/>
    <lineage>
        <taxon>Eukaryota</taxon>
        <taxon>Sar</taxon>
        <taxon>Alveolata</taxon>
        <taxon>Dinophyceae</taxon>
        <taxon>Suessiales</taxon>
        <taxon>Symbiodiniaceae</taxon>
        <taxon>Cladocopium</taxon>
    </lineage>
</organism>
<evidence type="ECO:0000313" key="1">
    <source>
        <dbReference type="EMBL" id="CAI3992239.1"/>
    </source>
</evidence>
<accession>A0A9P1FWI6</accession>
<sequence>MEVTPDAGHQLADAALTLAKQFPHWKQPLAAAEFARRPDLLKVDIDQADCEVLCPLLEIFEPLVLHLEINPLFPPPVVYREHWRGRNSTLPLETSHHLIGCSLQAMIECTRRRWGARAEPEAYWLHHVEFENAVLVHPDAVSVLPQFQQSPPSQSDAEILDLYVAGYFCHPLRGILSMRETLAEYDFRAWMDPSLSLKQKGGRMWRFLQREWKKVMPKLPKSEALPRRLPYTLSWEKK</sequence>